<dbReference type="AlphaFoldDB" id="A0AAW2GT48"/>
<reference evidence="1 2" key="1">
    <citation type="submission" date="2023-03" db="EMBL/GenBank/DDBJ databases">
        <title>High recombination rates correlate with genetic variation in Cardiocondyla obscurior ants.</title>
        <authorList>
            <person name="Errbii M."/>
        </authorList>
    </citation>
    <scope>NUCLEOTIDE SEQUENCE [LARGE SCALE GENOMIC DNA]</scope>
    <source>
        <strain evidence="1">Alpha-2009</strain>
        <tissue evidence="1">Whole body</tissue>
    </source>
</reference>
<organism evidence="1 2">
    <name type="scientific">Cardiocondyla obscurior</name>
    <dbReference type="NCBI Taxonomy" id="286306"/>
    <lineage>
        <taxon>Eukaryota</taxon>
        <taxon>Metazoa</taxon>
        <taxon>Ecdysozoa</taxon>
        <taxon>Arthropoda</taxon>
        <taxon>Hexapoda</taxon>
        <taxon>Insecta</taxon>
        <taxon>Pterygota</taxon>
        <taxon>Neoptera</taxon>
        <taxon>Endopterygota</taxon>
        <taxon>Hymenoptera</taxon>
        <taxon>Apocrita</taxon>
        <taxon>Aculeata</taxon>
        <taxon>Formicoidea</taxon>
        <taxon>Formicidae</taxon>
        <taxon>Myrmicinae</taxon>
        <taxon>Cardiocondyla</taxon>
    </lineage>
</organism>
<protein>
    <submittedName>
        <fullName evidence="1">Uncharacterized protein</fullName>
    </submittedName>
</protein>
<proteinExistence type="predicted"/>
<gene>
    <name evidence="1" type="ORF">PUN28_002214</name>
</gene>
<dbReference type="Proteomes" id="UP001430953">
    <property type="component" value="Unassembled WGS sequence"/>
</dbReference>
<evidence type="ECO:0000313" key="1">
    <source>
        <dbReference type="EMBL" id="KAL0130392.1"/>
    </source>
</evidence>
<dbReference type="EMBL" id="JADYXP020000002">
    <property type="protein sequence ID" value="KAL0130392.1"/>
    <property type="molecule type" value="Genomic_DNA"/>
</dbReference>
<comment type="caution">
    <text evidence="1">The sequence shown here is derived from an EMBL/GenBank/DDBJ whole genome shotgun (WGS) entry which is preliminary data.</text>
</comment>
<sequence>MWLWCVRTQQWEAVKVWISRNVTAESVVDEHKVAATITTLKRIEGLLILYVKEVTNRNINALMTLTEIKHDYKEVKGQKYDKDCTVKEVTNRNINALMTLTEIKHDYKEVKGQKYDKDCTVKEVTNRNINALMTLTEIKHDYKEDKGKLFLI</sequence>
<name>A0AAW2GT48_9HYME</name>
<accession>A0AAW2GT48</accession>
<evidence type="ECO:0000313" key="2">
    <source>
        <dbReference type="Proteomes" id="UP001430953"/>
    </source>
</evidence>
<keyword evidence="2" id="KW-1185">Reference proteome</keyword>